<sequence>MFENLIGQDAIKKQLSAGVLQNSLPHSLMFSGEDFSGKMTAALELARSISCTRENAPWDCDCRSCRDHRVLINPDLLLLGRRYFLEEIKASAELLKRTRAVFAIYMFLRNVRKLLKRFEPVLWEGQEKKLSKYNGALTSVTEALELLDPEKPLMEEDKLNKYLDELIGNIRNLIPAVPGAPPIDQIRNISKWAHRTSSGKAKIVIIEKAETLLDSAANSLLKILEEPPAHVTFILTTDRKGSIIQTIRSRVRNFEFTPRTSKVSSQILEKLFRQESCEMNLFQFFQSWSDTDYSFISNYIRLFTDTSINNGSIKELEELFQYFDKNKSKEELKRFLRLLTDELRLRFKEDPDLYSTVRGQILVSDLLSDINRCSSNSVRYNQSSLFLMESLFYNMREKYEAFNK</sequence>
<organism evidence="2 3">
    <name type="scientific">Oceanispirochaeta crateris</name>
    <dbReference type="NCBI Taxonomy" id="2518645"/>
    <lineage>
        <taxon>Bacteria</taxon>
        <taxon>Pseudomonadati</taxon>
        <taxon>Spirochaetota</taxon>
        <taxon>Spirochaetia</taxon>
        <taxon>Spirochaetales</taxon>
        <taxon>Spirochaetaceae</taxon>
        <taxon>Oceanispirochaeta</taxon>
    </lineage>
</organism>
<dbReference type="RefSeq" id="WP_149485562.1">
    <property type="nucleotide sequence ID" value="NZ_CP036150.1"/>
</dbReference>
<feature type="domain" description="EF-hand" evidence="1">
    <location>
        <begin position="311"/>
        <end position="342"/>
    </location>
</feature>
<evidence type="ECO:0000259" key="1">
    <source>
        <dbReference type="PROSITE" id="PS50222"/>
    </source>
</evidence>
<name>A0A5C1QMU2_9SPIO</name>
<dbReference type="EMBL" id="CP036150">
    <property type="protein sequence ID" value="QEN07482.1"/>
    <property type="molecule type" value="Genomic_DNA"/>
</dbReference>
<dbReference type="InterPro" id="IPR002048">
    <property type="entry name" value="EF_hand_dom"/>
</dbReference>
<dbReference type="OrthoDB" id="350329at2"/>
<dbReference type="Proteomes" id="UP000324209">
    <property type="component" value="Chromosome"/>
</dbReference>
<proteinExistence type="predicted"/>
<evidence type="ECO:0000313" key="2">
    <source>
        <dbReference type="EMBL" id="QEN07482.1"/>
    </source>
</evidence>
<accession>A0A5C1QMU2</accession>
<keyword evidence="3" id="KW-1185">Reference proteome</keyword>
<evidence type="ECO:0000313" key="3">
    <source>
        <dbReference type="Proteomes" id="UP000324209"/>
    </source>
</evidence>
<dbReference type="PANTHER" id="PTHR11669:SF8">
    <property type="entry name" value="DNA POLYMERASE III SUBUNIT DELTA"/>
    <property type="match status" value="1"/>
</dbReference>
<dbReference type="KEGG" id="ock:EXM22_05575"/>
<dbReference type="SUPFAM" id="SSF52540">
    <property type="entry name" value="P-loop containing nucleoside triphosphate hydrolases"/>
    <property type="match status" value="1"/>
</dbReference>
<reference evidence="2 3" key="1">
    <citation type="submission" date="2019-02" db="EMBL/GenBank/DDBJ databases">
        <title>Complete Genome Sequence and Methylome Analysis of free living Spirochaetas.</title>
        <authorList>
            <person name="Fomenkov A."/>
            <person name="Dubinina G."/>
            <person name="Leshcheva N."/>
            <person name="Mikheeva N."/>
            <person name="Grabovich M."/>
            <person name="Vincze T."/>
            <person name="Roberts R.J."/>
        </authorList>
    </citation>
    <scope>NUCLEOTIDE SEQUENCE [LARGE SCALE GENOMIC DNA]</scope>
    <source>
        <strain evidence="2 3">K2</strain>
    </source>
</reference>
<dbReference type="GO" id="GO:0006261">
    <property type="term" value="P:DNA-templated DNA replication"/>
    <property type="evidence" value="ECO:0007669"/>
    <property type="project" value="TreeGrafter"/>
</dbReference>
<dbReference type="PANTHER" id="PTHR11669">
    <property type="entry name" value="REPLICATION FACTOR C / DNA POLYMERASE III GAMMA-TAU SUBUNIT"/>
    <property type="match status" value="1"/>
</dbReference>
<dbReference type="InterPro" id="IPR027417">
    <property type="entry name" value="P-loop_NTPase"/>
</dbReference>
<protein>
    <recommendedName>
        <fullName evidence="1">EF-hand domain-containing protein</fullName>
    </recommendedName>
</protein>
<gene>
    <name evidence="2" type="ORF">EXM22_05575</name>
</gene>
<dbReference type="InterPro" id="IPR050238">
    <property type="entry name" value="DNA_Rep/Repair_Clamp_Loader"/>
</dbReference>
<dbReference type="GO" id="GO:0005509">
    <property type="term" value="F:calcium ion binding"/>
    <property type="evidence" value="ECO:0007669"/>
    <property type="project" value="InterPro"/>
</dbReference>
<dbReference type="PROSITE" id="PS50222">
    <property type="entry name" value="EF_HAND_2"/>
    <property type="match status" value="1"/>
</dbReference>
<dbReference type="Pfam" id="PF13177">
    <property type="entry name" value="DNA_pol3_delta2"/>
    <property type="match status" value="2"/>
</dbReference>
<dbReference type="Gene3D" id="3.40.50.300">
    <property type="entry name" value="P-loop containing nucleotide triphosphate hydrolases"/>
    <property type="match status" value="1"/>
</dbReference>
<dbReference type="AlphaFoldDB" id="A0A5C1QMU2"/>